<dbReference type="CTD" id="6759027"/>
<dbReference type="PhylomeDB" id="B3SC45"/>
<sequence length="510" mass="56969">MTAFGLHFGGTNLTLAVCKDGQTEILANNDGHRSTPAVIACKGAHYAVGINSALNYRPGEDIIVENIRSIIGLKSEDFKVQEFVRKSKCKIESDEEDIIFKFKENLKDTFTLSRLVVLLLQKMKEITQTYTQEEPIRVVLAVPVYYKDVQILALKAAAEEVGFNVLRFVKEPCAAALAYQIGQNDIYENGYYLIFRLGGKSTDVTILRVDGGLYEILAYKNEQNFGGEDFSCTISECLIKEFEKKWNVQIPRDSQRALNKFLKAAEQCKQILSLSPTATHFIESAYDGIDYQCSISRTKFEMLCSKLLEKCLNLIDNTLNDTSLTKTDIAKIILSGGSSRILKLQEIIKARFDIPVCVGINPGEVIAIGAAAQGGLISKESSDCSEKTLSVLCSPCGICVSDRESDLIVDDVQVIVPNLCPLPFRKRIPLREVCVENPLVCIYVHQLLRSDKEYEIRPIAKLVLTDLSKDDDNRFIIDVEYKRDGEIKIELIETISKQATSLTIGTEKIE</sequence>
<dbReference type="GO" id="GO:0005829">
    <property type="term" value="C:cytosol"/>
    <property type="evidence" value="ECO:0000318"/>
    <property type="project" value="GO_Central"/>
</dbReference>
<name>B3SC45_TRIAD</name>
<keyword evidence="3" id="KW-0067">ATP-binding</keyword>
<comment type="similarity">
    <text evidence="1">Belongs to the heat shock protein 70 family.</text>
</comment>
<dbReference type="GO" id="GO:0140662">
    <property type="term" value="F:ATP-dependent protein folding chaperone"/>
    <property type="evidence" value="ECO:0007669"/>
    <property type="project" value="InterPro"/>
</dbReference>
<dbReference type="OrthoDB" id="29851at2759"/>
<dbReference type="AlphaFoldDB" id="B3SC45"/>
<dbReference type="InterPro" id="IPR043129">
    <property type="entry name" value="ATPase_NBD"/>
</dbReference>
<dbReference type="InterPro" id="IPR042049">
    <property type="entry name" value="HSPA14_NBD"/>
</dbReference>
<protein>
    <recommendedName>
        <fullName evidence="7">Heat shock 70 kDa protein 14</fullName>
    </recommendedName>
</protein>
<gene>
    <name evidence="5" type="ORF">TRIADDRAFT_61844</name>
</gene>
<dbReference type="FunFam" id="3.90.640.10:FF:000010">
    <property type="entry name" value="heat shock 70 kDa protein 14"/>
    <property type="match status" value="1"/>
</dbReference>
<evidence type="ECO:0000256" key="1">
    <source>
        <dbReference type="ARBA" id="ARBA00007381"/>
    </source>
</evidence>
<dbReference type="eggNOG" id="KOG0101">
    <property type="taxonomic scope" value="Eukaryota"/>
</dbReference>
<dbReference type="Pfam" id="PF00012">
    <property type="entry name" value="HSP70"/>
    <property type="match status" value="1"/>
</dbReference>
<evidence type="ECO:0000256" key="2">
    <source>
        <dbReference type="ARBA" id="ARBA00022741"/>
    </source>
</evidence>
<dbReference type="GeneID" id="6759027"/>
<dbReference type="GO" id="GO:0005737">
    <property type="term" value="C:cytoplasm"/>
    <property type="evidence" value="ECO:0000318"/>
    <property type="project" value="GO_Central"/>
</dbReference>
<dbReference type="Gene3D" id="3.30.30.30">
    <property type="match status" value="1"/>
</dbReference>
<dbReference type="HOGENOM" id="CLU_005965_0_3_1"/>
<dbReference type="GO" id="GO:0005524">
    <property type="term" value="F:ATP binding"/>
    <property type="evidence" value="ECO:0007669"/>
    <property type="project" value="UniProtKB-KW"/>
</dbReference>
<dbReference type="GO" id="GO:0042026">
    <property type="term" value="P:protein refolding"/>
    <property type="evidence" value="ECO:0000318"/>
    <property type="project" value="GO_Central"/>
</dbReference>
<dbReference type="SUPFAM" id="SSF53067">
    <property type="entry name" value="Actin-like ATPase domain"/>
    <property type="match status" value="2"/>
</dbReference>
<evidence type="ECO:0000313" key="5">
    <source>
        <dbReference type="EMBL" id="EDV19738.1"/>
    </source>
</evidence>
<keyword evidence="6" id="KW-1185">Reference proteome</keyword>
<dbReference type="Proteomes" id="UP000009022">
    <property type="component" value="Unassembled WGS sequence"/>
</dbReference>
<proteinExistence type="inferred from homology"/>
<evidence type="ECO:0008006" key="7">
    <source>
        <dbReference type="Google" id="ProtNLM"/>
    </source>
</evidence>
<accession>B3SC45</accession>
<evidence type="ECO:0000256" key="3">
    <source>
        <dbReference type="ARBA" id="ARBA00022840"/>
    </source>
</evidence>
<dbReference type="GO" id="GO:0031072">
    <property type="term" value="F:heat shock protein binding"/>
    <property type="evidence" value="ECO:0000318"/>
    <property type="project" value="GO_Central"/>
</dbReference>
<dbReference type="Gene3D" id="3.90.640.10">
    <property type="entry name" value="Actin, Chain A, domain 4"/>
    <property type="match status" value="1"/>
</dbReference>
<evidence type="ECO:0000256" key="4">
    <source>
        <dbReference type="ARBA" id="ARBA00023186"/>
    </source>
</evidence>
<dbReference type="CDD" id="cd10238">
    <property type="entry name" value="ASKHA_NBD_HSP70_HSPA14"/>
    <property type="match status" value="1"/>
</dbReference>
<dbReference type="GO" id="GO:0005634">
    <property type="term" value="C:nucleus"/>
    <property type="evidence" value="ECO:0000318"/>
    <property type="project" value="GO_Central"/>
</dbReference>
<dbReference type="InterPro" id="IPR013126">
    <property type="entry name" value="Hsp_70_fam"/>
</dbReference>
<organism evidence="5 6">
    <name type="scientific">Trichoplax adhaerens</name>
    <name type="common">Trichoplax reptans</name>
    <dbReference type="NCBI Taxonomy" id="10228"/>
    <lineage>
        <taxon>Eukaryota</taxon>
        <taxon>Metazoa</taxon>
        <taxon>Placozoa</taxon>
        <taxon>Uniplacotomia</taxon>
        <taxon>Trichoplacea</taxon>
        <taxon>Trichoplacidae</taxon>
        <taxon>Trichoplax</taxon>
    </lineage>
</organism>
<dbReference type="PANTHER" id="PTHR45639">
    <property type="entry name" value="HSC70CB, ISOFORM G-RELATED"/>
    <property type="match status" value="1"/>
</dbReference>
<dbReference type="RefSeq" id="XP_002117762.1">
    <property type="nucleotide sequence ID" value="XM_002117726.1"/>
</dbReference>
<dbReference type="EMBL" id="DS985267">
    <property type="protein sequence ID" value="EDV19738.1"/>
    <property type="molecule type" value="Genomic_DNA"/>
</dbReference>
<dbReference type="PRINTS" id="PR00301">
    <property type="entry name" value="HEATSHOCK70"/>
</dbReference>
<dbReference type="Gene3D" id="3.30.420.40">
    <property type="match status" value="2"/>
</dbReference>
<dbReference type="GO" id="GO:0044183">
    <property type="term" value="F:protein folding chaperone"/>
    <property type="evidence" value="ECO:0000318"/>
    <property type="project" value="GO_Central"/>
</dbReference>
<dbReference type="InParanoid" id="B3SC45"/>
<dbReference type="GO" id="GO:0016887">
    <property type="term" value="F:ATP hydrolysis activity"/>
    <property type="evidence" value="ECO:0000318"/>
    <property type="project" value="GO_Central"/>
</dbReference>
<keyword evidence="4" id="KW-0143">Chaperone</keyword>
<dbReference type="GO" id="GO:0005886">
    <property type="term" value="C:plasma membrane"/>
    <property type="evidence" value="ECO:0000318"/>
    <property type="project" value="GO_Central"/>
</dbReference>
<dbReference type="STRING" id="10228.B3SC45"/>
<evidence type="ECO:0000313" key="6">
    <source>
        <dbReference type="Proteomes" id="UP000009022"/>
    </source>
</evidence>
<dbReference type="KEGG" id="tad:TRIADDRAFT_61844"/>
<dbReference type="OMA" id="ADIYINI"/>
<reference evidence="5 6" key="1">
    <citation type="journal article" date="2008" name="Nature">
        <title>The Trichoplax genome and the nature of placozoans.</title>
        <authorList>
            <person name="Srivastava M."/>
            <person name="Begovic E."/>
            <person name="Chapman J."/>
            <person name="Putnam N.H."/>
            <person name="Hellsten U."/>
            <person name="Kawashima T."/>
            <person name="Kuo A."/>
            <person name="Mitros T."/>
            <person name="Salamov A."/>
            <person name="Carpenter M.L."/>
            <person name="Signorovitch A.Y."/>
            <person name="Moreno M.A."/>
            <person name="Kamm K."/>
            <person name="Grimwood J."/>
            <person name="Schmutz J."/>
            <person name="Shapiro H."/>
            <person name="Grigoriev I.V."/>
            <person name="Buss L.W."/>
            <person name="Schierwater B."/>
            <person name="Dellaporta S.L."/>
            <person name="Rokhsar D.S."/>
        </authorList>
    </citation>
    <scope>NUCLEOTIDE SEQUENCE [LARGE SCALE GENOMIC DNA]</scope>
    <source>
        <strain evidence="5 6">Grell-BS-1999</strain>
    </source>
</reference>
<keyword evidence="2" id="KW-0547">Nucleotide-binding</keyword>